<dbReference type="Gene3D" id="3.40.1400.10">
    <property type="entry name" value="Sugar-phosphate isomerase, RpiB/LacA/LacB"/>
    <property type="match status" value="1"/>
</dbReference>
<comment type="similarity">
    <text evidence="1">Belongs to the LacAB/RpiB family.</text>
</comment>
<dbReference type="STRING" id="1798381.A2721_01525"/>
<evidence type="ECO:0000313" key="2">
    <source>
        <dbReference type="EMBL" id="OGG18448.1"/>
    </source>
</evidence>
<dbReference type="GO" id="GO:0004751">
    <property type="term" value="F:ribose-5-phosphate isomerase activity"/>
    <property type="evidence" value="ECO:0007669"/>
    <property type="project" value="TreeGrafter"/>
</dbReference>
<gene>
    <name evidence="2" type="ORF">A2721_01525</name>
</gene>
<dbReference type="GO" id="GO:0019316">
    <property type="term" value="P:D-allose catabolic process"/>
    <property type="evidence" value="ECO:0007669"/>
    <property type="project" value="TreeGrafter"/>
</dbReference>
<dbReference type="InterPro" id="IPR003500">
    <property type="entry name" value="RpiB_LacA_LacB"/>
</dbReference>
<name>A0A1F6A191_9BACT</name>
<dbReference type="PANTHER" id="PTHR30345">
    <property type="entry name" value="RIBOSE-5-PHOSPHATE ISOMERASE B"/>
    <property type="match status" value="1"/>
</dbReference>
<proteinExistence type="inferred from homology"/>
<evidence type="ECO:0000313" key="3">
    <source>
        <dbReference type="Proteomes" id="UP000177871"/>
    </source>
</evidence>
<accession>A0A1F6A191</accession>
<dbReference type="Proteomes" id="UP000177871">
    <property type="component" value="Unassembled WGS sequence"/>
</dbReference>
<evidence type="ECO:0008006" key="4">
    <source>
        <dbReference type="Google" id="ProtNLM"/>
    </source>
</evidence>
<comment type="caution">
    <text evidence="2">The sequence shown here is derived from an EMBL/GenBank/DDBJ whole genome shotgun (WGS) entry which is preliminary data.</text>
</comment>
<dbReference type="Pfam" id="PF02502">
    <property type="entry name" value="LacAB_rpiB"/>
    <property type="match status" value="1"/>
</dbReference>
<evidence type="ECO:0000256" key="1">
    <source>
        <dbReference type="ARBA" id="ARBA00008754"/>
    </source>
</evidence>
<reference evidence="2 3" key="1">
    <citation type="journal article" date="2016" name="Nat. Commun.">
        <title>Thousands of microbial genomes shed light on interconnected biogeochemical processes in an aquifer system.</title>
        <authorList>
            <person name="Anantharaman K."/>
            <person name="Brown C.T."/>
            <person name="Hug L.A."/>
            <person name="Sharon I."/>
            <person name="Castelle C.J."/>
            <person name="Probst A.J."/>
            <person name="Thomas B.C."/>
            <person name="Singh A."/>
            <person name="Wilkins M.J."/>
            <person name="Karaoz U."/>
            <person name="Brodie E.L."/>
            <person name="Williams K.H."/>
            <person name="Hubbard S.S."/>
            <person name="Banfield J.F."/>
        </authorList>
    </citation>
    <scope>NUCLEOTIDE SEQUENCE [LARGE SCALE GENOMIC DNA]</scope>
</reference>
<dbReference type="InterPro" id="IPR036569">
    <property type="entry name" value="RpiB_LacA_LacB_sf"/>
</dbReference>
<dbReference type="NCBIfam" id="TIGR00689">
    <property type="entry name" value="rpiB_lacA_lacB"/>
    <property type="match status" value="1"/>
</dbReference>
<dbReference type="GO" id="GO:0009052">
    <property type="term" value="P:pentose-phosphate shunt, non-oxidative branch"/>
    <property type="evidence" value="ECO:0007669"/>
    <property type="project" value="TreeGrafter"/>
</dbReference>
<dbReference type="EMBL" id="MFJK01000014">
    <property type="protein sequence ID" value="OGG18448.1"/>
    <property type="molecule type" value="Genomic_DNA"/>
</dbReference>
<dbReference type="AlphaFoldDB" id="A0A1F6A191"/>
<organism evidence="2 3">
    <name type="scientific">Candidatus Gottesmanbacteria bacterium RIFCSPHIGHO2_01_FULL_47_48</name>
    <dbReference type="NCBI Taxonomy" id="1798381"/>
    <lineage>
        <taxon>Bacteria</taxon>
        <taxon>Candidatus Gottesmaniibacteriota</taxon>
    </lineage>
</organism>
<dbReference type="SUPFAM" id="SSF89623">
    <property type="entry name" value="Ribose/Galactose isomerase RpiB/AlsB"/>
    <property type="match status" value="1"/>
</dbReference>
<dbReference type="PANTHER" id="PTHR30345:SF0">
    <property type="entry name" value="DNA DAMAGE-REPAIR_TOLERATION PROTEIN DRT102"/>
    <property type="match status" value="1"/>
</dbReference>
<dbReference type="PIRSF" id="PIRSF005384">
    <property type="entry name" value="RpiB_LacA_B"/>
    <property type="match status" value="1"/>
</dbReference>
<protein>
    <recommendedName>
        <fullName evidence="4">RpiB/LacA/LacB family sugar-phosphate isomerase</fullName>
    </recommendedName>
</protein>
<sequence length="148" mass="17106">MIYLASDHRGMLRKEELKKVLDEMKEEYQDCGNLIYDPADDEVDFVNRGCQRIEADTVDHKESTWGIFFCGSGVMVDVAANRFSRIRSVLGFAKKQVEMARHDDDVNVLCVAADFFDAEEVKKLVQTFLKTEFSGEERFRRRIAKLRG</sequence>